<protein>
    <submittedName>
        <fullName evidence="1">Uncharacterized protein</fullName>
    </submittedName>
</protein>
<accession>A0A917W900</accession>
<sequence>MRHFDGVVQLPSAAFVAEDVLGETFIGQSGGATFELTFPVDPKPNAGMGHSLDQPRPVDGIVRDAIESRLWGWGYASHTKQMPDGQEGCAVAWMVEQIAVNITFDDADNAVAFFDLADRFREAFDAWYRIAVDWTELWSGAILQRGDSRVRTSRGQVRDADAPSPGSLSGWGGSLILGASTFFRSESALNRKMLASAFARADAEEEPPLEWGLFLRSQREPDRRIAVIDAATATEVALTGALDVRLRGIGSSAREVIAKNANGLVGLITLLESIDDRARNESLVKRVADQLAGPRNDAAHRGAIPANARRAFSTAKAVLDQYSPLGQP</sequence>
<dbReference type="RefSeq" id="WP_229670431.1">
    <property type="nucleotide sequence ID" value="NZ_BMMZ01000014.1"/>
</dbReference>
<proteinExistence type="predicted"/>
<gene>
    <name evidence="1" type="ORF">GCM10011575_41620</name>
</gene>
<reference evidence="1" key="2">
    <citation type="submission" date="2020-09" db="EMBL/GenBank/DDBJ databases">
        <authorList>
            <person name="Sun Q."/>
            <person name="Zhou Y."/>
        </authorList>
    </citation>
    <scope>NUCLEOTIDE SEQUENCE</scope>
    <source>
        <strain evidence="1">CGMCC 4.7306</strain>
    </source>
</reference>
<dbReference type="EMBL" id="BMMZ01000014">
    <property type="protein sequence ID" value="GGL78927.1"/>
    <property type="molecule type" value="Genomic_DNA"/>
</dbReference>
<keyword evidence="2" id="KW-1185">Reference proteome</keyword>
<reference evidence="1" key="1">
    <citation type="journal article" date="2014" name="Int. J. Syst. Evol. Microbiol.">
        <title>Complete genome sequence of Corynebacterium casei LMG S-19264T (=DSM 44701T), isolated from a smear-ripened cheese.</title>
        <authorList>
            <consortium name="US DOE Joint Genome Institute (JGI-PGF)"/>
            <person name="Walter F."/>
            <person name="Albersmeier A."/>
            <person name="Kalinowski J."/>
            <person name="Ruckert C."/>
        </authorList>
    </citation>
    <scope>NUCLEOTIDE SEQUENCE</scope>
    <source>
        <strain evidence="1">CGMCC 4.7306</strain>
    </source>
</reference>
<evidence type="ECO:0000313" key="2">
    <source>
        <dbReference type="Proteomes" id="UP000613840"/>
    </source>
</evidence>
<comment type="caution">
    <text evidence="1">The sequence shown here is derived from an EMBL/GenBank/DDBJ whole genome shotgun (WGS) entry which is preliminary data.</text>
</comment>
<organism evidence="1 2">
    <name type="scientific">Microlunatus endophyticus</name>
    <dbReference type="NCBI Taxonomy" id="1716077"/>
    <lineage>
        <taxon>Bacteria</taxon>
        <taxon>Bacillati</taxon>
        <taxon>Actinomycetota</taxon>
        <taxon>Actinomycetes</taxon>
        <taxon>Propionibacteriales</taxon>
        <taxon>Propionibacteriaceae</taxon>
        <taxon>Microlunatus</taxon>
    </lineage>
</organism>
<dbReference type="AlphaFoldDB" id="A0A917W900"/>
<evidence type="ECO:0000313" key="1">
    <source>
        <dbReference type="EMBL" id="GGL78927.1"/>
    </source>
</evidence>
<name>A0A917W900_9ACTN</name>
<dbReference type="Proteomes" id="UP000613840">
    <property type="component" value="Unassembled WGS sequence"/>
</dbReference>